<sequence length="109" mass="12726">MARDLSSVSAMSWKDKVLARGSFDSICKEDFGFMERDIPRSIVNRIPTIDFSERIQHILLRDMATTMVVKLLGQNLAYTTLYNRIYSLWKLSLLFHLIDVENGYFLVKF</sequence>
<comment type="caution">
    <text evidence="1">The sequence shown here is derived from an EMBL/GenBank/DDBJ whole genome shotgun (WGS) entry which is preliminary data.</text>
</comment>
<dbReference type="AlphaFoldDB" id="A0A9D3V649"/>
<evidence type="ECO:0000313" key="1">
    <source>
        <dbReference type="EMBL" id="KAH1072954.1"/>
    </source>
</evidence>
<name>A0A9D3V649_9ROSI</name>
<dbReference type="OrthoDB" id="994333at2759"/>
<reference evidence="1 2" key="1">
    <citation type="journal article" date="2021" name="Plant Biotechnol. J.">
        <title>Multi-omics assisted identification of the key and species-specific regulatory components of drought-tolerant mechanisms in Gossypium stocksii.</title>
        <authorList>
            <person name="Yu D."/>
            <person name="Ke L."/>
            <person name="Zhang D."/>
            <person name="Wu Y."/>
            <person name="Sun Y."/>
            <person name="Mei J."/>
            <person name="Sun J."/>
            <person name="Sun Y."/>
        </authorList>
    </citation>
    <scope>NUCLEOTIDE SEQUENCE [LARGE SCALE GENOMIC DNA]</scope>
    <source>
        <strain evidence="2">cv. E1</strain>
        <tissue evidence="1">Leaf</tissue>
    </source>
</reference>
<organism evidence="1 2">
    <name type="scientific">Gossypium stocksii</name>
    <dbReference type="NCBI Taxonomy" id="47602"/>
    <lineage>
        <taxon>Eukaryota</taxon>
        <taxon>Viridiplantae</taxon>
        <taxon>Streptophyta</taxon>
        <taxon>Embryophyta</taxon>
        <taxon>Tracheophyta</taxon>
        <taxon>Spermatophyta</taxon>
        <taxon>Magnoliopsida</taxon>
        <taxon>eudicotyledons</taxon>
        <taxon>Gunneridae</taxon>
        <taxon>Pentapetalae</taxon>
        <taxon>rosids</taxon>
        <taxon>malvids</taxon>
        <taxon>Malvales</taxon>
        <taxon>Malvaceae</taxon>
        <taxon>Malvoideae</taxon>
        <taxon>Gossypium</taxon>
    </lineage>
</organism>
<proteinExistence type="predicted"/>
<protein>
    <submittedName>
        <fullName evidence="1">Uncharacterized protein</fullName>
    </submittedName>
</protein>
<dbReference type="Proteomes" id="UP000828251">
    <property type="component" value="Unassembled WGS sequence"/>
</dbReference>
<evidence type="ECO:0000313" key="2">
    <source>
        <dbReference type="Proteomes" id="UP000828251"/>
    </source>
</evidence>
<keyword evidence="2" id="KW-1185">Reference proteome</keyword>
<accession>A0A9D3V649</accession>
<dbReference type="EMBL" id="JAIQCV010000008">
    <property type="protein sequence ID" value="KAH1072954.1"/>
    <property type="molecule type" value="Genomic_DNA"/>
</dbReference>
<gene>
    <name evidence="1" type="ORF">J1N35_025282</name>
</gene>